<feature type="compositionally biased region" description="Polar residues" evidence="11">
    <location>
        <begin position="148"/>
        <end position="157"/>
    </location>
</feature>
<evidence type="ECO:0000256" key="2">
    <source>
        <dbReference type="ARBA" id="ARBA00009592"/>
    </source>
</evidence>
<keyword evidence="10" id="KW-0325">Glycoprotein</keyword>
<evidence type="ECO:0000256" key="3">
    <source>
        <dbReference type="ARBA" id="ARBA00022614"/>
    </source>
</evidence>
<evidence type="ECO:0000256" key="8">
    <source>
        <dbReference type="ARBA" id="ARBA00023136"/>
    </source>
</evidence>
<evidence type="ECO:0000256" key="1">
    <source>
        <dbReference type="ARBA" id="ARBA00004479"/>
    </source>
</evidence>
<protein>
    <recommendedName>
        <fullName evidence="15">Non-specific serine/threonine protein kinase</fullName>
    </recommendedName>
</protein>
<dbReference type="PRINTS" id="PR00019">
    <property type="entry name" value="LEURICHRPT"/>
</dbReference>
<evidence type="ECO:0000256" key="10">
    <source>
        <dbReference type="ARBA" id="ARBA00023180"/>
    </source>
</evidence>
<sequence>MNSIITSMRYEGQLWVVAKGRDMFYDQLLYLVNSIDLASNNLSGDMPEGLTNLSRLGTLNLSMNHLTGKIPASIGSLQWLETLDLSRNQLTGTIPPSMASITALNHLNLSHNHLSGPIPTTNQFQTFIDPSIYEDNIGLCGPPLPTKCSTDDGSSSHLPGKGKTKNGEAKGNQKLGFYISLVLGFVVGFWGVCGTLVIKNSWRHAYFKFFDDMKERVLLFVSLKLASRQGGR</sequence>
<reference evidence="13 14" key="1">
    <citation type="journal article" date="2021" name="Commun. Biol.">
        <title>The genome of Shorea leprosula (Dipterocarpaceae) highlights the ecological relevance of drought in aseasonal tropical rainforests.</title>
        <authorList>
            <person name="Ng K.K.S."/>
            <person name="Kobayashi M.J."/>
            <person name="Fawcett J.A."/>
            <person name="Hatakeyama M."/>
            <person name="Paape T."/>
            <person name="Ng C.H."/>
            <person name="Ang C.C."/>
            <person name="Tnah L.H."/>
            <person name="Lee C.T."/>
            <person name="Nishiyama T."/>
            <person name="Sese J."/>
            <person name="O'Brien M.J."/>
            <person name="Copetti D."/>
            <person name="Mohd Noor M.I."/>
            <person name="Ong R.C."/>
            <person name="Putra M."/>
            <person name="Sireger I.Z."/>
            <person name="Indrioko S."/>
            <person name="Kosugi Y."/>
            <person name="Izuno A."/>
            <person name="Isagi Y."/>
            <person name="Lee S.L."/>
            <person name="Shimizu K.K."/>
        </authorList>
    </citation>
    <scope>NUCLEOTIDE SEQUENCE [LARGE SCALE GENOMIC DNA]</scope>
    <source>
        <strain evidence="13">214</strain>
    </source>
</reference>
<name>A0AAV5L719_9ROSI</name>
<keyword evidence="7 12" id="KW-1133">Transmembrane helix</keyword>
<evidence type="ECO:0000256" key="4">
    <source>
        <dbReference type="ARBA" id="ARBA00022692"/>
    </source>
</evidence>
<dbReference type="Pfam" id="PF13855">
    <property type="entry name" value="LRR_8"/>
    <property type="match status" value="1"/>
</dbReference>
<keyword evidence="3" id="KW-0433">Leucine-rich repeat</keyword>
<proteinExistence type="inferred from homology"/>
<dbReference type="Gene3D" id="3.80.10.10">
    <property type="entry name" value="Ribonuclease Inhibitor"/>
    <property type="match status" value="1"/>
</dbReference>
<dbReference type="PANTHER" id="PTHR48063">
    <property type="entry name" value="LRR RECEPTOR-LIKE KINASE"/>
    <property type="match status" value="1"/>
</dbReference>
<evidence type="ECO:0000256" key="5">
    <source>
        <dbReference type="ARBA" id="ARBA00022729"/>
    </source>
</evidence>
<evidence type="ECO:0000256" key="9">
    <source>
        <dbReference type="ARBA" id="ARBA00023170"/>
    </source>
</evidence>
<keyword evidence="14" id="KW-1185">Reference proteome</keyword>
<keyword evidence="4 12" id="KW-0812">Transmembrane</keyword>
<accession>A0AAV5L719</accession>
<dbReference type="InterPro" id="IPR046956">
    <property type="entry name" value="RLP23-like"/>
</dbReference>
<keyword evidence="6" id="KW-0677">Repeat</keyword>
<dbReference type="EMBL" id="BPVZ01000098">
    <property type="protein sequence ID" value="GKV33053.1"/>
    <property type="molecule type" value="Genomic_DNA"/>
</dbReference>
<dbReference type="AlphaFoldDB" id="A0AAV5L719"/>
<evidence type="ECO:0000256" key="7">
    <source>
        <dbReference type="ARBA" id="ARBA00022989"/>
    </source>
</evidence>
<evidence type="ECO:0000256" key="11">
    <source>
        <dbReference type="SAM" id="MobiDB-lite"/>
    </source>
</evidence>
<feature type="region of interest" description="Disordered" evidence="11">
    <location>
        <begin position="148"/>
        <end position="167"/>
    </location>
</feature>
<evidence type="ECO:0000313" key="14">
    <source>
        <dbReference type="Proteomes" id="UP001054252"/>
    </source>
</evidence>
<evidence type="ECO:0000256" key="6">
    <source>
        <dbReference type="ARBA" id="ARBA00022737"/>
    </source>
</evidence>
<dbReference type="InterPro" id="IPR032675">
    <property type="entry name" value="LRR_dom_sf"/>
</dbReference>
<dbReference type="InterPro" id="IPR001611">
    <property type="entry name" value="Leu-rich_rpt"/>
</dbReference>
<evidence type="ECO:0008006" key="15">
    <source>
        <dbReference type="Google" id="ProtNLM"/>
    </source>
</evidence>
<dbReference type="FunFam" id="3.80.10.10:FF:000111">
    <property type="entry name" value="LRR receptor-like serine/threonine-protein kinase ERECTA"/>
    <property type="match status" value="1"/>
</dbReference>
<keyword evidence="8 12" id="KW-0472">Membrane</keyword>
<comment type="subcellular location">
    <subcellularLocation>
        <location evidence="1">Membrane</location>
        <topology evidence="1">Single-pass type I membrane protein</topology>
    </subcellularLocation>
</comment>
<evidence type="ECO:0000256" key="12">
    <source>
        <dbReference type="SAM" id="Phobius"/>
    </source>
</evidence>
<dbReference type="PANTHER" id="PTHR48063:SF16">
    <property type="entry name" value="LRR RECEPTOR-LIKE SERINE_THREONINE-PROTEIN KINASE GSO1"/>
    <property type="match status" value="1"/>
</dbReference>
<evidence type="ECO:0000313" key="13">
    <source>
        <dbReference type="EMBL" id="GKV33053.1"/>
    </source>
</evidence>
<feature type="transmembrane region" description="Helical" evidence="12">
    <location>
        <begin position="175"/>
        <end position="198"/>
    </location>
</feature>
<gene>
    <name evidence="13" type="ORF">SLEP1_g41603</name>
</gene>
<comment type="caution">
    <text evidence="13">The sequence shown here is derived from an EMBL/GenBank/DDBJ whole genome shotgun (WGS) entry which is preliminary data.</text>
</comment>
<dbReference type="GO" id="GO:0016020">
    <property type="term" value="C:membrane"/>
    <property type="evidence" value="ECO:0007669"/>
    <property type="project" value="UniProtKB-SubCell"/>
</dbReference>
<dbReference type="SUPFAM" id="SSF52058">
    <property type="entry name" value="L domain-like"/>
    <property type="match status" value="1"/>
</dbReference>
<dbReference type="Proteomes" id="UP001054252">
    <property type="component" value="Unassembled WGS sequence"/>
</dbReference>
<dbReference type="Pfam" id="PF00560">
    <property type="entry name" value="LRR_1"/>
    <property type="match status" value="1"/>
</dbReference>
<keyword evidence="9" id="KW-0675">Receptor</keyword>
<keyword evidence="5" id="KW-0732">Signal</keyword>
<organism evidence="13 14">
    <name type="scientific">Rubroshorea leprosula</name>
    <dbReference type="NCBI Taxonomy" id="152421"/>
    <lineage>
        <taxon>Eukaryota</taxon>
        <taxon>Viridiplantae</taxon>
        <taxon>Streptophyta</taxon>
        <taxon>Embryophyta</taxon>
        <taxon>Tracheophyta</taxon>
        <taxon>Spermatophyta</taxon>
        <taxon>Magnoliopsida</taxon>
        <taxon>eudicotyledons</taxon>
        <taxon>Gunneridae</taxon>
        <taxon>Pentapetalae</taxon>
        <taxon>rosids</taxon>
        <taxon>malvids</taxon>
        <taxon>Malvales</taxon>
        <taxon>Dipterocarpaceae</taxon>
        <taxon>Rubroshorea</taxon>
    </lineage>
</organism>
<comment type="similarity">
    <text evidence="2">Belongs to the RLP family.</text>
</comment>